<evidence type="ECO:0000259" key="2">
    <source>
        <dbReference type="Pfam" id="PF07786"/>
    </source>
</evidence>
<dbReference type="RefSeq" id="WP_171227723.1">
    <property type="nucleotide sequence ID" value="NZ_CP053085.1"/>
</dbReference>
<feature type="transmembrane region" description="Helical" evidence="1">
    <location>
        <begin position="186"/>
        <end position="209"/>
    </location>
</feature>
<feature type="transmembrane region" description="Helical" evidence="1">
    <location>
        <begin position="351"/>
        <end position="374"/>
    </location>
</feature>
<name>A0A6M4IXI9_9BACT</name>
<feature type="transmembrane region" description="Helical" evidence="1">
    <location>
        <begin position="221"/>
        <end position="239"/>
    </location>
</feature>
<gene>
    <name evidence="3" type="ORF">HKW67_17540</name>
</gene>
<dbReference type="KEGG" id="ggr:HKW67_17540"/>
<dbReference type="AlphaFoldDB" id="A0A6M4IXI9"/>
<feature type="transmembrane region" description="Helical" evidence="1">
    <location>
        <begin position="59"/>
        <end position="80"/>
    </location>
</feature>
<dbReference type="Pfam" id="PF07786">
    <property type="entry name" value="HGSNAT_cat"/>
    <property type="match status" value="1"/>
</dbReference>
<organism evidence="3 4">
    <name type="scientific">Gemmatimonas groenlandica</name>
    <dbReference type="NCBI Taxonomy" id="2732249"/>
    <lineage>
        <taxon>Bacteria</taxon>
        <taxon>Pseudomonadati</taxon>
        <taxon>Gemmatimonadota</taxon>
        <taxon>Gemmatimonadia</taxon>
        <taxon>Gemmatimonadales</taxon>
        <taxon>Gemmatimonadaceae</taxon>
        <taxon>Gemmatimonas</taxon>
    </lineage>
</organism>
<feature type="transmembrane region" description="Helical" evidence="1">
    <location>
        <begin position="307"/>
        <end position="331"/>
    </location>
</feature>
<evidence type="ECO:0000313" key="4">
    <source>
        <dbReference type="Proteomes" id="UP000500938"/>
    </source>
</evidence>
<keyword evidence="1" id="KW-1133">Transmembrane helix</keyword>
<keyword evidence="1" id="KW-0472">Membrane</keyword>
<dbReference type="Proteomes" id="UP000500938">
    <property type="component" value="Chromosome"/>
</dbReference>
<feature type="transmembrane region" description="Helical" evidence="1">
    <location>
        <begin position="92"/>
        <end position="114"/>
    </location>
</feature>
<evidence type="ECO:0000313" key="3">
    <source>
        <dbReference type="EMBL" id="QJR38287.1"/>
    </source>
</evidence>
<protein>
    <submittedName>
        <fullName evidence="3">DUF1624 domain-containing protein</fullName>
    </submittedName>
</protein>
<dbReference type="EMBL" id="CP053085">
    <property type="protein sequence ID" value="QJR38287.1"/>
    <property type="molecule type" value="Genomic_DNA"/>
</dbReference>
<dbReference type="InterPro" id="IPR012429">
    <property type="entry name" value="HGSNAT_cat"/>
</dbReference>
<reference evidence="3 4" key="1">
    <citation type="submission" date="2020-05" db="EMBL/GenBank/DDBJ databases">
        <title>Complete genome sequence of Gemmatimonas greenlandica TET16.</title>
        <authorList>
            <person name="Zeng Y."/>
        </authorList>
    </citation>
    <scope>NUCLEOTIDE SEQUENCE [LARGE SCALE GENOMIC DNA]</scope>
    <source>
        <strain evidence="3 4">TET16</strain>
    </source>
</reference>
<evidence type="ECO:0000256" key="1">
    <source>
        <dbReference type="SAM" id="Phobius"/>
    </source>
</evidence>
<keyword evidence="1" id="KW-0812">Transmembrane</keyword>
<dbReference type="PANTHER" id="PTHR40407">
    <property type="entry name" value="MEMBRANE PROTEIN-LIKE PROTEIN"/>
    <property type="match status" value="1"/>
</dbReference>
<proteinExistence type="predicted"/>
<sequence>MSAPRRSPPPAVRVDAVDVVRGIIMIVMALDHTRDFFGMPGAQPTNLATTTVALFATRWITYFCAPVFFLLTGVGARLSLGKKTKGELTRFLLTRGIWLIVVELVVARCLAYQFNVDYRVTMLLVLWALGWAMIALAALIRLPVRAILAVGLLMIVGHNLLDGVQLASAMWTILHVPGFLVNRPDFTVFVAYPLIPWIGVTAVGYCLGWVYDWEPDRRRMFLVRLGVALTAAFVALRWLNGYGDAVRWSVQPTVIFTALSFLNTSKYPPSLLFLLMTLGPALLLLRAADHATPTWLRPALVIGRVPLFYYLLHFMLIHALAVILCIARYGSAHWMFASPDLGNYPFTAPPGWGYALPVVYVVWAAVVLVMYPLCRWFAAVKQRRHDVWLSYL</sequence>
<accession>A0A6M4IXI9</accession>
<feature type="transmembrane region" description="Helical" evidence="1">
    <location>
        <begin position="120"/>
        <end position="140"/>
    </location>
</feature>
<dbReference type="PANTHER" id="PTHR40407:SF1">
    <property type="entry name" value="HEPARAN-ALPHA-GLUCOSAMINIDE N-ACETYLTRANSFERASE CATALYTIC DOMAIN-CONTAINING PROTEIN"/>
    <property type="match status" value="1"/>
</dbReference>
<feature type="transmembrane region" description="Helical" evidence="1">
    <location>
        <begin position="147"/>
        <end position="174"/>
    </location>
</feature>
<feature type="transmembrane region" description="Helical" evidence="1">
    <location>
        <begin position="267"/>
        <end position="286"/>
    </location>
</feature>
<keyword evidence="4" id="KW-1185">Reference proteome</keyword>
<feature type="domain" description="Heparan-alpha-glucosaminide N-acetyltransferase catalytic" evidence="2">
    <location>
        <begin position="13"/>
        <end position="214"/>
    </location>
</feature>